<proteinExistence type="predicted"/>
<name>A0A481YU64_9VIRU</name>
<evidence type="ECO:0000313" key="1">
    <source>
        <dbReference type="EMBL" id="QBK86046.1"/>
    </source>
</evidence>
<organism evidence="1">
    <name type="scientific">Marseillevirus LCMAC101</name>
    <dbReference type="NCBI Taxonomy" id="2506602"/>
    <lineage>
        <taxon>Viruses</taxon>
        <taxon>Varidnaviria</taxon>
        <taxon>Bamfordvirae</taxon>
        <taxon>Nucleocytoviricota</taxon>
        <taxon>Megaviricetes</taxon>
        <taxon>Pimascovirales</taxon>
        <taxon>Pimascovirales incertae sedis</taxon>
        <taxon>Marseilleviridae</taxon>
    </lineage>
</organism>
<sequence length="92" mass="10830">MMIKFAVIVIWIFILKQESHCESVENDGDPFKILFAFTEEHEAARYLEYAHQKMVKSDFSPKMIDELKNHPNPVVQKYAQYMDAFNRGRGFA</sequence>
<accession>A0A481YU64</accession>
<reference evidence="1" key="1">
    <citation type="journal article" date="2019" name="MBio">
        <title>Virus Genomes from Deep Sea Sediments Expand the Ocean Megavirome and Support Independent Origins of Viral Gigantism.</title>
        <authorList>
            <person name="Backstrom D."/>
            <person name="Yutin N."/>
            <person name="Jorgensen S.L."/>
            <person name="Dharamshi J."/>
            <person name="Homa F."/>
            <person name="Zaremba-Niedwiedzka K."/>
            <person name="Spang A."/>
            <person name="Wolf Y.I."/>
            <person name="Koonin E.V."/>
            <person name="Ettema T.J."/>
        </authorList>
    </citation>
    <scope>NUCLEOTIDE SEQUENCE</scope>
</reference>
<protein>
    <submittedName>
        <fullName evidence="1">Uncharacterized protein</fullName>
    </submittedName>
</protein>
<gene>
    <name evidence="1" type="ORF">LCMAC101_06410</name>
</gene>
<dbReference type="EMBL" id="MK500329">
    <property type="protein sequence ID" value="QBK86046.1"/>
    <property type="molecule type" value="Genomic_DNA"/>
</dbReference>